<dbReference type="GO" id="GO:0003676">
    <property type="term" value="F:nucleic acid binding"/>
    <property type="evidence" value="ECO:0007669"/>
    <property type="project" value="InterPro"/>
</dbReference>
<accession>A0AAV7KTG3</accession>
<dbReference type="InterPro" id="IPR036397">
    <property type="entry name" value="RNaseH_sf"/>
</dbReference>
<comment type="caution">
    <text evidence="2">The sequence shown here is derived from an EMBL/GenBank/DDBJ whole genome shotgun (WGS) entry which is preliminary data.</text>
</comment>
<gene>
    <name evidence="2" type="ORF">LOD99_9739</name>
</gene>
<dbReference type="InterPro" id="IPR032135">
    <property type="entry name" value="DUF4817"/>
</dbReference>
<protein>
    <recommendedName>
        <fullName evidence="1">DUF4817 domain-containing protein</fullName>
    </recommendedName>
</protein>
<sequence>MAETTLVNTSMQNWKLEHRIFCVEFYFKHGSFTTVNELFHAKFEAASSPCKSVIQSWVSHFRAYGIVLNLNTKDPKRPTHSGRPRKRTAEVIDDVREAVGNSPKRSIRKRSQSLGITHTTLWRVLKQDLSFFPYRIQTGQKLSNVDKVKRVAMAEKLVAKVESCDSFLGLLFTSDEAHFELDGRVNSKNNVFWGTQKPSEIVQKPLHSERCTVWAAIGARGIIGPIFIEENGRNVTVTKERYVKVLNEFWKEVESLYPSLLPKLWFQQDGAPAHTSLIAREWLKNHFGTRIISRLTPFEWAPHSPELSPPDFYLWGNLKDKVYANKPQSIRELKISIKDEMGKIPKSVCMDVMTNFVKKLRKCMEVNGGHLEHAISWVFQ</sequence>
<evidence type="ECO:0000313" key="3">
    <source>
        <dbReference type="Proteomes" id="UP001165289"/>
    </source>
</evidence>
<evidence type="ECO:0000259" key="1">
    <source>
        <dbReference type="Pfam" id="PF16087"/>
    </source>
</evidence>
<dbReference type="EMBL" id="JAKMXF010000004">
    <property type="protein sequence ID" value="KAI6661856.1"/>
    <property type="molecule type" value="Genomic_DNA"/>
</dbReference>
<dbReference type="Proteomes" id="UP001165289">
    <property type="component" value="Unassembled WGS sequence"/>
</dbReference>
<proteinExistence type="predicted"/>
<dbReference type="AlphaFoldDB" id="A0AAV7KTG3"/>
<feature type="domain" description="DUF4817" evidence="1">
    <location>
        <begin position="16"/>
        <end position="67"/>
    </location>
</feature>
<reference evidence="2 3" key="1">
    <citation type="journal article" date="2023" name="BMC Biol.">
        <title>The compact genome of the sponge Oopsacas minuta (Hexactinellida) is lacking key metazoan core genes.</title>
        <authorList>
            <person name="Santini S."/>
            <person name="Schenkelaars Q."/>
            <person name="Jourda C."/>
            <person name="Duchesne M."/>
            <person name="Belahbib H."/>
            <person name="Rocher C."/>
            <person name="Selva M."/>
            <person name="Riesgo A."/>
            <person name="Vervoort M."/>
            <person name="Leys S.P."/>
            <person name="Kodjabachian L."/>
            <person name="Le Bivic A."/>
            <person name="Borchiellini C."/>
            <person name="Claverie J.M."/>
            <person name="Renard E."/>
        </authorList>
    </citation>
    <scope>NUCLEOTIDE SEQUENCE [LARGE SCALE GENOMIC DNA]</scope>
    <source>
        <strain evidence="2">SPO-2</strain>
    </source>
</reference>
<dbReference type="PANTHER" id="PTHR47326:SF1">
    <property type="entry name" value="HTH PSQ-TYPE DOMAIN-CONTAINING PROTEIN"/>
    <property type="match status" value="1"/>
</dbReference>
<dbReference type="PANTHER" id="PTHR47326">
    <property type="entry name" value="TRANSPOSABLE ELEMENT TC3 TRANSPOSASE-LIKE PROTEIN"/>
    <property type="match status" value="1"/>
</dbReference>
<organism evidence="2 3">
    <name type="scientific">Oopsacas minuta</name>
    <dbReference type="NCBI Taxonomy" id="111878"/>
    <lineage>
        <taxon>Eukaryota</taxon>
        <taxon>Metazoa</taxon>
        <taxon>Porifera</taxon>
        <taxon>Hexactinellida</taxon>
        <taxon>Hexasterophora</taxon>
        <taxon>Lyssacinosida</taxon>
        <taxon>Leucopsacidae</taxon>
        <taxon>Oopsacas</taxon>
    </lineage>
</organism>
<name>A0AAV7KTG3_9METZ</name>
<evidence type="ECO:0000313" key="2">
    <source>
        <dbReference type="EMBL" id="KAI6661856.1"/>
    </source>
</evidence>
<dbReference type="Gene3D" id="3.30.420.10">
    <property type="entry name" value="Ribonuclease H-like superfamily/Ribonuclease H"/>
    <property type="match status" value="1"/>
</dbReference>
<dbReference type="Pfam" id="PF16087">
    <property type="entry name" value="DUF4817"/>
    <property type="match status" value="1"/>
</dbReference>
<keyword evidence="3" id="KW-1185">Reference proteome</keyword>